<dbReference type="Proteomes" id="UP000666240">
    <property type="component" value="Unassembled WGS sequence"/>
</dbReference>
<evidence type="ECO:0000259" key="1">
    <source>
        <dbReference type="PROSITE" id="PS51729"/>
    </source>
</evidence>
<gene>
    <name evidence="2" type="ORF">J5Y06_05865</name>
</gene>
<comment type="caution">
    <text evidence="2">The sequence shown here is derived from an EMBL/GenBank/DDBJ whole genome shotgun (WGS) entry which is preliminary data.</text>
</comment>
<proteinExistence type="predicted"/>
<dbReference type="EMBL" id="JAGIYY010000001">
    <property type="protein sequence ID" value="MBP0438166.1"/>
    <property type="molecule type" value="Genomic_DNA"/>
</dbReference>
<accession>A0A8J7R111</accession>
<evidence type="ECO:0000313" key="3">
    <source>
        <dbReference type="Proteomes" id="UP000666240"/>
    </source>
</evidence>
<sequence>MTDITDFAMREDGQRRRYFLSMPNGEEARLTLVKTSATHWIADHTFVPVPYRGRDIAERLVDRLIADARKEGAKITATCWYVADAFKQHAPDWDDVRA</sequence>
<keyword evidence="3" id="KW-1185">Reference proteome</keyword>
<dbReference type="InterPro" id="IPR045057">
    <property type="entry name" value="Gcn5-rel_NAT"/>
</dbReference>
<name>A0A8J7R111_9HYPH</name>
<organism evidence="2 3">
    <name type="scientific">Tianweitania sediminis</name>
    <dbReference type="NCBI Taxonomy" id="1502156"/>
    <lineage>
        <taxon>Bacteria</taxon>
        <taxon>Pseudomonadati</taxon>
        <taxon>Pseudomonadota</taxon>
        <taxon>Alphaproteobacteria</taxon>
        <taxon>Hyphomicrobiales</taxon>
        <taxon>Phyllobacteriaceae</taxon>
        <taxon>Tianweitania</taxon>
    </lineage>
</organism>
<dbReference type="AlphaFoldDB" id="A0A8J7R111"/>
<dbReference type="Pfam" id="PF14542">
    <property type="entry name" value="Acetyltransf_CG"/>
    <property type="match status" value="1"/>
</dbReference>
<dbReference type="InterPro" id="IPR016181">
    <property type="entry name" value="Acyl_CoA_acyltransferase"/>
</dbReference>
<dbReference type="RefSeq" id="WP_209334089.1">
    <property type="nucleotide sequence ID" value="NZ_JAGIYY010000001.1"/>
</dbReference>
<dbReference type="PANTHER" id="PTHR31435:SF9">
    <property type="entry name" value="PROTEIN NATD1"/>
    <property type="match status" value="1"/>
</dbReference>
<feature type="domain" description="N-acetyltransferase" evidence="1">
    <location>
        <begin position="10"/>
        <end position="98"/>
    </location>
</feature>
<dbReference type="PROSITE" id="PS51729">
    <property type="entry name" value="GNAT_YJDJ"/>
    <property type="match status" value="1"/>
</dbReference>
<dbReference type="SUPFAM" id="SSF55729">
    <property type="entry name" value="Acyl-CoA N-acyltransferases (Nat)"/>
    <property type="match status" value="1"/>
</dbReference>
<protein>
    <submittedName>
        <fullName evidence="2">N-acetyltransferase</fullName>
    </submittedName>
</protein>
<reference evidence="2" key="1">
    <citation type="submission" date="2021-03" db="EMBL/GenBank/DDBJ databases">
        <title>Genome sequencing and assembly of Tianweitania sediminis.</title>
        <authorList>
            <person name="Chhetri G."/>
        </authorList>
    </citation>
    <scope>NUCLEOTIDE SEQUENCE</scope>
    <source>
        <strain evidence="2">Z8</strain>
    </source>
</reference>
<dbReference type="InterPro" id="IPR031165">
    <property type="entry name" value="GNAT_YJDJ"/>
</dbReference>
<evidence type="ECO:0000313" key="2">
    <source>
        <dbReference type="EMBL" id="MBP0438166.1"/>
    </source>
</evidence>
<dbReference type="Gene3D" id="3.40.630.30">
    <property type="match status" value="1"/>
</dbReference>
<dbReference type="PANTHER" id="PTHR31435">
    <property type="entry name" value="PROTEIN NATD1"/>
    <property type="match status" value="1"/>
</dbReference>